<feature type="transmembrane region" description="Helical" evidence="2">
    <location>
        <begin position="19"/>
        <end position="41"/>
    </location>
</feature>
<keyword evidence="2" id="KW-0472">Membrane</keyword>
<accession>A0AA86RX70</accession>
<dbReference type="EMBL" id="CAXDID020000353">
    <property type="protein sequence ID" value="CAL6081524.1"/>
    <property type="molecule type" value="Genomic_DNA"/>
</dbReference>
<keyword evidence="2" id="KW-1133">Transmembrane helix</keyword>
<reference evidence="5 7" key="2">
    <citation type="submission" date="2024-07" db="EMBL/GenBank/DDBJ databases">
        <authorList>
            <person name="Akdeniz Z."/>
        </authorList>
    </citation>
    <scope>NUCLEOTIDE SEQUENCE [LARGE SCALE GENOMIC DNA]</scope>
</reference>
<evidence type="ECO:0000313" key="3">
    <source>
        <dbReference type="EMBL" id="CAI9974210.1"/>
    </source>
</evidence>
<sequence>MNKQSITTLKGAADSTQDIVLAVVVGCVVGFYFISFCIVGCTRHSLRMQQVATTEEKKKDNRGIIGQKNQNRKQSMDIGQVFAQKPDGPMNDSVQIASFDEKDTVKHNMTEHIAENE</sequence>
<comment type="caution">
    <text evidence="3">The sequence shown here is derived from an EMBL/GenBank/DDBJ whole genome shotgun (WGS) entry which is preliminary data.</text>
</comment>
<dbReference type="Proteomes" id="UP001642409">
    <property type="component" value="Unassembled WGS sequence"/>
</dbReference>
<evidence type="ECO:0000313" key="5">
    <source>
        <dbReference type="EMBL" id="CAL6081524.1"/>
    </source>
</evidence>
<evidence type="ECO:0000313" key="4">
    <source>
        <dbReference type="EMBL" id="CAI9978282.1"/>
    </source>
</evidence>
<organism evidence="3">
    <name type="scientific">Hexamita inflata</name>
    <dbReference type="NCBI Taxonomy" id="28002"/>
    <lineage>
        <taxon>Eukaryota</taxon>
        <taxon>Metamonada</taxon>
        <taxon>Diplomonadida</taxon>
        <taxon>Hexamitidae</taxon>
        <taxon>Hexamitinae</taxon>
        <taxon>Hexamita</taxon>
    </lineage>
</organism>
<proteinExistence type="predicted"/>
<dbReference type="EMBL" id="CAXDID020000371">
    <property type="protein sequence ID" value="CAL6083278.1"/>
    <property type="molecule type" value="Genomic_DNA"/>
</dbReference>
<keyword evidence="7" id="KW-1185">Reference proteome</keyword>
<evidence type="ECO:0000256" key="2">
    <source>
        <dbReference type="SAM" id="Phobius"/>
    </source>
</evidence>
<evidence type="ECO:0000256" key="1">
    <source>
        <dbReference type="SAM" id="MobiDB-lite"/>
    </source>
</evidence>
<feature type="region of interest" description="Disordered" evidence="1">
    <location>
        <begin position="53"/>
        <end position="89"/>
    </location>
</feature>
<reference evidence="3" key="1">
    <citation type="submission" date="2023-06" db="EMBL/GenBank/DDBJ databases">
        <authorList>
            <person name="Kurt Z."/>
        </authorList>
    </citation>
    <scope>NUCLEOTIDE SEQUENCE</scope>
</reference>
<dbReference type="EMBL" id="CATOUU010001140">
    <property type="protein sequence ID" value="CAI9974210.1"/>
    <property type="molecule type" value="Genomic_DNA"/>
</dbReference>
<dbReference type="AlphaFoldDB" id="A0AA86RX70"/>
<evidence type="ECO:0000313" key="7">
    <source>
        <dbReference type="Proteomes" id="UP001642409"/>
    </source>
</evidence>
<name>A0AA86RX70_9EUKA</name>
<evidence type="ECO:0000313" key="6">
    <source>
        <dbReference type="EMBL" id="CAL6083278.1"/>
    </source>
</evidence>
<dbReference type="EMBL" id="CATOUU010001184">
    <property type="protein sequence ID" value="CAI9978282.1"/>
    <property type="molecule type" value="Genomic_DNA"/>
</dbReference>
<protein>
    <submittedName>
        <fullName evidence="5">Hypothetical_protein</fullName>
    </submittedName>
</protein>
<keyword evidence="2" id="KW-0812">Transmembrane</keyword>
<gene>
    <name evidence="5" type="ORF">HINF_LOCUS60384</name>
    <name evidence="6" type="ORF">HINF_LOCUS61646</name>
    <name evidence="3" type="ORF">HINF_LOCUS61855</name>
    <name evidence="4" type="ORF">HINF_LOCUS65927</name>
</gene>